<organism evidence="1 2">
    <name type="scientific">Protaetiibacter mangrovi</name>
    <dbReference type="NCBI Taxonomy" id="2970926"/>
    <lineage>
        <taxon>Bacteria</taxon>
        <taxon>Bacillati</taxon>
        <taxon>Actinomycetota</taxon>
        <taxon>Actinomycetes</taxon>
        <taxon>Micrococcales</taxon>
        <taxon>Microbacteriaceae</taxon>
        <taxon>Protaetiibacter</taxon>
    </lineage>
</organism>
<comment type="caution">
    <text evidence="1">The sequence shown here is derived from an EMBL/GenBank/DDBJ whole genome shotgun (WGS) entry which is preliminary data.</text>
</comment>
<dbReference type="Pfam" id="PF04199">
    <property type="entry name" value="Cyclase"/>
    <property type="match status" value="1"/>
</dbReference>
<dbReference type="Proteomes" id="UP001205337">
    <property type="component" value="Unassembled WGS sequence"/>
</dbReference>
<dbReference type="PANTHER" id="PTHR34861:SF10">
    <property type="entry name" value="CYCLASE"/>
    <property type="match status" value="1"/>
</dbReference>
<evidence type="ECO:0000313" key="1">
    <source>
        <dbReference type="EMBL" id="MCS0498892.1"/>
    </source>
</evidence>
<keyword evidence="2" id="KW-1185">Reference proteome</keyword>
<evidence type="ECO:0000313" key="2">
    <source>
        <dbReference type="Proteomes" id="UP001205337"/>
    </source>
</evidence>
<name>A0ABT1ZDV8_9MICO</name>
<dbReference type="EMBL" id="JANTHX010000005">
    <property type="protein sequence ID" value="MCS0498892.1"/>
    <property type="molecule type" value="Genomic_DNA"/>
</dbReference>
<dbReference type="RefSeq" id="WP_258797908.1">
    <property type="nucleotide sequence ID" value="NZ_JANTHX010000005.1"/>
</dbReference>
<gene>
    <name evidence="1" type="ORF">NUH29_04925</name>
</gene>
<dbReference type="PANTHER" id="PTHR34861">
    <property type="match status" value="1"/>
</dbReference>
<dbReference type="InterPro" id="IPR037175">
    <property type="entry name" value="KFase_sf"/>
</dbReference>
<reference evidence="1 2" key="1">
    <citation type="submission" date="2022-08" db="EMBL/GenBank/DDBJ databases">
        <authorList>
            <person name="Li F."/>
        </authorList>
    </citation>
    <scope>NUCLEOTIDE SEQUENCE [LARGE SCALE GENOMIC DNA]</scope>
    <source>
        <strain evidence="1 2">10F1B-8-1</strain>
    </source>
</reference>
<dbReference type="InterPro" id="IPR007325">
    <property type="entry name" value="KFase/CYL"/>
</dbReference>
<sequence>MTEVPVYRELPISPEHPPRSSWGVWGADDEIGAMNLLTPERTLAASRLVRRGATFSLNWELDQPDPPILGRGALQHTVIDGPSGPDDRYDAFYPQASSQWDALAHVRHPRYGSYNGWPTSALTAEHSRFGIDAWARRGLAGRFVLVDAAGYLAERGDPIDGGTSRAISLAELRAMLDAQGVALTPGTFLLLDVGWIDWYLASDDATRRRLAAGADFSTTDHDLEHFFPAPGLSRAEEMAEFLWDSGVVAVAADCPAVEAMPMQRDDSDGFLHYRLAALLGIGIGEMWDLRALAADCRADGVYEGFLASAPLNKRGGTGSPANALAFK</sequence>
<accession>A0ABT1ZDV8</accession>
<protein>
    <submittedName>
        <fullName evidence="1">Cyclase family protein</fullName>
    </submittedName>
</protein>
<proteinExistence type="predicted"/>
<dbReference type="SUPFAM" id="SSF102198">
    <property type="entry name" value="Putative cyclase"/>
    <property type="match status" value="1"/>
</dbReference>
<dbReference type="Gene3D" id="3.50.30.50">
    <property type="entry name" value="Putative cyclase"/>
    <property type="match status" value="1"/>
</dbReference>